<organism evidence="13 14">
    <name type="scientific">Mus caroli</name>
    <name type="common">Ryukyu mouse</name>
    <name type="synonym">Ricefield mouse</name>
    <dbReference type="NCBI Taxonomy" id="10089"/>
    <lineage>
        <taxon>Eukaryota</taxon>
        <taxon>Metazoa</taxon>
        <taxon>Chordata</taxon>
        <taxon>Craniata</taxon>
        <taxon>Vertebrata</taxon>
        <taxon>Euteleostomi</taxon>
        <taxon>Mammalia</taxon>
        <taxon>Eutheria</taxon>
        <taxon>Euarchontoglires</taxon>
        <taxon>Glires</taxon>
        <taxon>Rodentia</taxon>
        <taxon>Myomorpha</taxon>
        <taxon>Muroidea</taxon>
        <taxon>Muridae</taxon>
        <taxon>Murinae</taxon>
        <taxon>Mus</taxon>
        <taxon>Mus</taxon>
    </lineage>
</organism>
<evidence type="ECO:0000256" key="10">
    <source>
        <dbReference type="ARBA" id="ARBA00023136"/>
    </source>
</evidence>
<dbReference type="RefSeq" id="XP_029326025.1">
    <property type="nucleotide sequence ID" value="XM_029470165.1"/>
</dbReference>
<evidence type="ECO:0000256" key="9">
    <source>
        <dbReference type="ARBA" id="ARBA00023033"/>
    </source>
</evidence>
<evidence type="ECO:0000256" key="4">
    <source>
        <dbReference type="ARBA" id="ARBA00022723"/>
    </source>
</evidence>
<evidence type="ECO:0000256" key="7">
    <source>
        <dbReference type="ARBA" id="ARBA00023002"/>
    </source>
</evidence>
<evidence type="ECO:0000256" key="5">
    <source>
        <dbReference type="ARBA" id="ARBA00022824"/>
    </source>
</evidence>
<dbReference type="GO" id="GO:0005789">
    <property type="term" value="C:endoplasmic reticulum membrane"/>
    <property type="evidence" value="ECO:0007669"/>
    <property type="project" value="UniProtKB-SubCell"/>
</dbReference>
<dbReference type="Gene3D" id="1.10.630.10">
    <property type="entry name" value="Cytochrome P450"/>
    <property type="match status" value="1"/>
</dbReference>
<comment type="subcellular location">
    <subcellularLocation>
        <location evidence="11">Endoplasmic reticulum membrane</location>
    </subcellularLocation>
    <subcellularLocation>
        <location evidence="11">Microsome membrane</location>
    </subcellularLocation>
</comment>
<keyword evidence="12" id="KW-0812">Transmembrane</keyword>
<dbReference type="PRINTS" id="PR00463">
    <property type="entry name" value="EP450I"/>
</dbReference>
<gene>
    <name evidence="14" type="primary">LOC110310079</name>
</gene>
<evidence type="ECO:0000256" key="11">
    <source>
        <dbReference type="RuleBase" id="RU368047"/>
    </source>
</evidence>
<dbReference type="InterPro" id="IPR036396">
    <property type="entry name" value="Cyt_P450_sf"/>
</dbReference>
<proteinExistence type="inferred from homology"/>
<dbReference type="InterPro" id="IPR002401">
    <property type="entry name" value="Cyt_P450_E_grp-I"/>
</dbReference>
<sequence length="234" mass="26437">MELLAGTDLWPVAIVTVIFILLVDMIDWYQCWTSHYPPGPVPWPVLGNLLQVDLDNMPYSLYKLQNRYGDMFSLQMGLNPMVIVNGLKAVQEALVTCGENTADRPEMPIFLSLRNGQKAKGLTLAPYGPEWREQRRFSMSTLRNFGLGKKSLEQWVTEEAGHLCDAFTAQAGSPLNPYTLLDKAMCNVIASLVYAHRFEYEDPDLTKILRALKENIREKTGLIPEVGRSRESAE</sequence>
<evidence type="ECO:0000256" key="3">
    <source>
        <dbReference type="ARBA" id="ARBA00022617"/>
    </source>
</evidence>
<evidence type="ECO:0000313" key="13">
    <source>
        <dbReference type="Proteomes" id="UP000515126"/>
    </source>
</evidence>
<evidence type="ECO:0000256" key="12">
    <source>
        <dbReference type="SAM" id="Phobius"/>
    </source>
</evidence>
<dbReference type="SUPFAM" id="SSF48264">
    <property type="entry name" value="Cytochrome P450"/>
    <property type="match status" value="1"/>
</dbReference>
<keyword evidence="4 11" id="KW-0479">Metal-binding</keyword>
<protein>
    <recommendedName>
        <fullName evidence="11">Cytochrome P450</fullName>
        <ecNumber evidence="11">1.14.14.-</ecNumber>
    </recommendedName>
</protein>
<keyword evidence="7 11" id="KW-0560">Oxidoreductase</keyword>
<comment type="cofactor">
    <cofactor evidence="1 11">
        <name>heme</name>
        <dbReference type="ChEBI" id="CHEBI:30413"/>
    </cofactor>
</comment>
<dbReference type="InterPro" id="IPR001128">
    <property type="entry name" value="Cyt_P450"/>
</dbReference>
<accession>A0A6P7QMR1</accession>
<dbReference type="GO" id="GO:0006805">
    <property type="term" value="P:xenobiotic metabolic process"/>
    <property type="evidence" value="ECO:0007669"/>
    <property type="project" value="TreeGrafter"/>
</dbReference>
<dbReference type="Proteomes" id="UP000515126">
    <property type="component" value="Chromosome 15"/>
</dbReference>
<dbReference type="GeneID" id="110310079"/>
<feature type="transmembrane region" description="Helical" evidence="12">
    <location>
        <begin position="12"/>
        <end position="29"/>
    </location>
</feature>
<keyword evidence="12" id="KW-1133">Transmembrane helix</keyword>
<dbReference type="InterPro" id="IPR050182">
    <property type="entry name" value="Cytochrome_P450_fam2"/>
</dbReference>
<dbReference type="EC" id="1.14.14.-" evidence="11"/>
<dbReference type="AlphaFoldDB" id="A0A6P7QMR1"/>
<evidence type="ECO:0000256" key="2">
    <source>
        <dbReference type="ARBA" id="ARBA00010617"/>
    </source>
</evidence>
<evidence type="ECO:0000256" key="1">
    <source>
        <dbReference type="ARBA" id="ARBA00001971"/>
    </source>
</evidence>
<dbReference type="GO" id="GO:0019369">
    <property type="term" value="P:arachidonate metabolic process"/>
    <property type="evidence" value="ECO:0007669"/>
    <property type="project" value="TreeGrafter"/>
</dbReference>
<keyword evidence="3 11" id="KW-0349">Heme</keyword>
<dbReference type="KEGG" id="mcal:110310079"/>
<dbReference type="PANTHER" id="PTHR24300:SF1">
    <property type="entry name" value="CYTOCHROME P450 2D6-RELATED"/>
    <property type="match status" value="1"/>
</dbReference>
<dbReference type="InterPro" id="IPR008069">
    <property type="entry name" value="Cyt_P450_E_grp-I_CYP2D-like"/>
</dbReference>
<dbReference type="GO" id="GO:0016712">
    <property type="term" value="F:oxidoreductase activity, acting on paired donors, with incorporation or reduction of molecular oxygen, reduced flavin or flavoprotein as one donor, and incorporation of one atom of oxygen"/>
    <property type="evidence" value="ECO:0007669"/>
    <property type="project" value="InterPro"/>
</dbReference>
<keyword evidence="13" id="KW-1185">Reference proteome</keyword>
<dbReference type="GO" id="GO:0020037">
    <property type="term" value="F:heme binding"/>
    <property type="evidence" value="ECO:0007669"/>
    <property type="project" value="UniProtKB-UniRule"/>
</dbReference>
<evidence type="ECO:0000256" key="8">
    <source>
        <dbReference type="ARBA" id="ARBA00023004"/>
    </source>
</evidence>
<keyword evidence="8 11" id="KW-0408">Iron</keyword>
<dbReference type="PRINTS" id="PR01686">
    <property type="entry name" value="EP450ICYP2D"/>
</dbReference>
<dbReference type="Pfam" id="PF00067">
    <property type="entry name" value="p450"/>
    <property type="match status" value="1"/>
</dbReference>
<dbReference type="GO" id="GO:0005506">
    <property type="term" value="F:iron ion binding"/>
    <property type="evidence" value="ECO:0007669"/>
    <property type="project" value="UniProtKB-UniRule"/>
</dbReference>
<name>A0A6P7QMR1_MUSCR</name>
<reference evidence="14" key="1">
    <citation type="submission" date="2025-08" db="UniProtKB">
        <authorList>
            <consortium name="RefSeq"/>
        </authorList>
    </citation>
    <scope>IDENTIFICATION</scope>
</reference>
<keyword evidence="6" id="KW-0492">Microsome</keyword>
<comment type="function">
    <text evidence="11">Cytochromes P450 are a group of heme-thiolate monooxygenases. In liver microsomes, this enzyme is involved in an NADPH-dependent electron transport pathway. It oxidizes a variety of structurally unrelated compounds, including steroids, fatty acids, and xenobiotics.</text>
</comment>
<keyword evidence="5" id="KW-0256">Endoplasmic reticulum</keyword>
<keyword evidence="9 11" id="KW-0503">Monooxygenase</keyword>
<dbReference type="PANTHER" id="PTHR24300">
    <property type="entry name" value="CYTOCHROME P450 508A4-RELATED"/>
    <property type="match status" value="1"/>
</dbReference>
<comment type="similarity">
    <text evidence="2 11">Belongs to the cytochrome P450 family.</text>
</comment>
<keyword evidence="10 12" id="KW-0472">Membrane</keyword>
<evidence type="ECO:0000256" key="6">
    <source>
        <dbReference type="ARBA" id="ARBA00022848"/>
    </source>
</evidence>
<evidence type="ECO:0000313" key="14">
    <source>
        <dbReference type="RefSeq" id="XP_029326025.1"/>
    </source>
</evidence>